<organism evidence="3 4">
    <name type="scientific">Entomomonas moraniae</name>
    <dbReference type="NCBI Taxonomy" id="2213226"/>
    <lineage>
        <taxon>Bacteria</taxon>
        <taxon>Pseudomonadati</taxon>
        <taxon>Pseudomonadota</taxon>
        <taxon>Gammaproteobacteria</taxon>
        <taxon>Pseudomonadales</taxon>
        <taxon>Pseudomonadaceae</taxon>
        <taxon>Entomomonas</taxon>
    </lineage>
</organism>
<proteinExistence type="predicted"/>
<evidence type="ECO:0000256" key="1">
    <source>
        <dbReference type="SAM" id="Coils"/>
    </source>
</evidence>
<dbReference type="KEGG" id="emo:DM558_06080"/>
<name>A0A3Q9JIP3_9GAMM</name>
<reference evidence="4" key="1">
    <citation type="submission" date="2018-06" db="EMBL/GenBank/DDBJ databases">
        <title>Complete genome of Pseudomonas insecticola strain QZS01.</title>
        <authorList>
            <person name="Wang J."/>
            <person name="Su Q."/>
        </authorList>
    </citation>
    <scope>NUCLEOTIDE SEQUENCE [LARGE SCALE GENOMIC DNA]</scope>
    <source>
        <strain evidence="4">QZS01</strain>
    </source>
</reference>
<dbReference type="EMBL" id="CP029822">
    <property type="protein sequence ID" value="AZS50369.1"/>
    <property type="molecule type" value="Genomic_DNA"/>
</dbReference>
<evidence type="ECO:0000259" key="2">
    <source>
        <dbReference type="Pfam" id="PF18476"/>
    </source>
</evidence>
<keyword evidence="1" id="KW-0175">Coiled coil</keyword>
<feature type="domain" description="PIN like" evidence="2">
    <location>
        <begin position="24"/>
        <end position="262"/>
    </location>
</feature>
<evidence type="ECO:0000313" key="3">
    <source>
        <dbReference type="EMBL" id="AZS50369.1"/>
    </source>
</evidence>
<accession>A0A3Q9JIP3</accession>
<evidence type="ECO:0000313" key="4">
    <source>
        <dbReference type="Proteomes" id="UP000273143"/>
    </source>
</evidence>
<gene>
    <name evidence="3" type="ORF">DM558_06080</name>
</gene>
<dbReference type="Pfam" id="PF18476">
    <property type="entry name" value="PIN_8"/>
    <property type="match status" value="1"/>
</dbReference>
<dbReference type="InterPro" id="IPR041578">
    <property type="entry name" value="PIN_8"/>
</dbReference>
<dbReference type="AlphaFoldDB" id="A0A3Q9JIP3"/>
<keyword evidence="4" id="KW-1185">Reference proteome</keyword>
<dbReference type="RefSeq" id="WP_127162674.1">
    <property type="nucleotide sequence ID" value="NZ_CP029822.1"/>
</dbReference>
<protein>
    <recommendedName>
        <fullName evidence="2">PIN like domain-containing protein</fullName>
    </recommendedName>
</protein>
<sequence length="458" mass="53777">MKNKFKGYYQLSPSDFDKLWENAIFIFDTNVLLNLYRYKESTRKELLSVIKELNNRVWIPYHVGLEFQRNRLKVIAEQHKKYNEVNDSISKNISKIEADLAALKLKNRHSHINPDQLLKNIDSAKNAFIKELDNLKQQSINVSSEDEIRNRIDKLFDNRVGNPPADQKGIDDLFKEAENRYKNSIPPGFMDAEKDKEKPDGFIYGGITYKRKYGDFLIWKQIIEYAKDESLTDIIFITDDNKSDWWLQVESDGTKTLGVRPELVDEITREAKIERFYMYSTESFLSYAKPKLKTKVTNDAIEEIRDINHKSHGLGELPPNTDASKIVLDWLYGKFLYLQYINEVMPFYVTRHDNELLGFNIIVEFDRNVFKLGLSLAKRVIAMELCSRVITICIIPIWDVRDRQIAEEIFNLEQNEKLGFLIGYPRQVFKPSSSLDYRKMLHLEFAPYFSSKNARFLI</sequence>
<dbReference type="Proteomes" id="UP000273143">
    <property type="component" value="Chromosome"/>
</dbReference>
<feature type="coiled-coil region" evidence="1">
    <location>
        <begin position="86"/>
        <end position="138"/>
    </location>
</feature>